<evidence type="ECO:0000313" key="8">
    <source>
        <dbReference type="Proteomes" id="UP000005850"/>
    </source>
</evidence>
<comment type="similarity">
    <text evidence="1">Belongs to the sigma-70 factor family. ECF subfamily.</text>
</comment>
<reference evidence="7 8" key="1">
    <citation type="journal article" date="2011" name="J. Bacteriol.">
        <title>Genome sequence of Brevibacillus laterosporus LMG 15441, a pathogen of invertebrates.</title>
        <authorList>
            <person name="Djukic M."/>
            <person name="Poehlein A."/>
            <person name="Thurmer A."/>
            <person name="Daniel R."/>
        </authorList>
    </citation>
    <scope>NUCLEOTIDE SEQUENCE [LARGE SCALE GENOMIC DNA]</scope>
    <source>
        <strain evidence="7 8">LMG 15441</strain>
        <plasmid evidence="7 8">pBRLA33</plasmid>
    </source>
</reference>
<dbReference type="EMBL" id="CP007807">
    <property type="protein sequence ID" value="AIG28943.1"/>
    <property type="molecule type" value="Genomic_DNA"/>
</dbReference>
<accession>A0A075RCN3</accession>
<dbReference type="SUPFAM" id="SSF88659">
    <property type="entry name" value="Sigma3 and sigma4 domains of RNA polymerase sigma factors"/>
    <property type="match status" value="1"/>
</dbReference>
<keyword evidence="2" id="KW-0805">Transcription regulation</keyword>
<keyword evidence="4" id="KW-0804">Transcription</keyword>
<geneLocation type="plasmid" evidence="7 8">
    <name>pBRLA33</name>
</geneLocation>
<dbReference type="InterPro" id="IPR039425">
    <property type="entry name" value="RNA_pol_sigma-70-like"/>
</dbReference>
<dbReference type="SUPFAM" id="SSF88946">
    <property type="entry name" value="Sigma2 domain of RNA polymerase sigma factors"/>
    <property type="match status" value="1"/>
</dbReference>
<feature type="domain" description="RNA polymerase sigma-70 region 2" evidence="5">
    <location>
        <begin position="22"/>
        <end position="90"/>
    </location>
</feature>
<dbReference type="Pfam" id="PF04542">
    <property type="entry name" value="Sigma70_r2"/>
    <property type="match status" value="1"/>
</dbReference>
<evidence type="ECO:0000259" key="5">
    <source>
        <dbReference type="Pfam" id="PF04542"/>
    </source>
</evidence>
<feature type="domain" description="RNA polymerase sigma factor 70 region 4 type 2" evidence="6">
    <location>
        <begin position="120"/>
        <end position="169"/>
    </location>
</feature>
<evidence type="ECO:0000259" key="6">
    <source>
        <dbReference type="Pfam" id="PF08281"/>
    </source>
</evidence>
<dbReference type="InterPro" id="IPR013324">
    <property type="entry name" value="RNA_pol_sigma_r3/r4-like"/>
</dbReference>
<dbReference type="PANTHER" id="PTHR43133:SF51">
    <property type="entry name" value="RNA POLYMERASE SIGMA FACTOR"/>
    <property type="match status" value="1"/>
</dbReference>
<evidence type="ECO:0000313" key="7">
    <source>
        <dbReference type="EMBL" id="AIG28943.1"/>
    </source>
</evidence>
<organism evidence="7 8">
    <name type="scientific">Brevibacillus laterosporus LMG 15441</name>
    <dbReference type="NCBI Taxonomy" id="1042163"/>
    <lineage>
        <taxon>Bacteria</taxon>
        <taxon>Bacillati</taxon>
        <taxon>Bacillota</taxon>
        <taxon>Bacilli</taxon>
        <taxon>Bacillales</taxon>
        <taxon>Paenibacillaceae</taxon>
        <taxon>Brevibacillus</taxon>
    </lineage>
</organism>
<dbReference type="InterPro" id="IPR014284">
    <property type="entry name" value="RNA_pol_sigma-70_dom"/>
</dbReference>
<keyword evidence="3" id="KW-0731">Sigma factor</keyword>
<name>A0A075RCN3_BRELA</name>
<dbReference type="NCBIfam" id="TIGR02937">
    <property type="entry name" value="sigma70-ECF"/>
    <property type="match status" value="1"/>
</dbReference>
<dbReference type="Proteomes" id="UP000005850">
    <property type="component" value="Plasmid pBRLA33"/>
</dbReference>
<proteinExistence type="inferred from homology"/>
<dbReference type="Gene3D" id="1.10.1740.10">
    <property type="match status" value="1"/>
</dbReference>
<keyword evidence="7" id="KW-0614">Plasmid</keyword>
<evidence type="ECO:0000256" key="4">
    <source>
        <dbReference type="ARBA" id="ARBA00023163"/>
    </source>
</evidence>
<dbReference type="Gene3D" id="1.10.10.10">
    <property type="entry name" value="Winged helix-like DNA-binding domain superfamily/Winged helix DNA-binding domain"/>
    <property type="match status" value="1"/>
</dbReference>
<dbReference type="HOGENOM" id="CLU_047691_3_0_9"/>
<dbReference type="InterPro" id="IPR013249">
    <property type="entry name" value="RNA_pol_sigma70_r4_t2"/>
</dbReference>
<keyword evidence="8" id="KW-1185">Reference proteome</keyword>
<dbReference type="InterPro" id="IPR007627">
    <property type="entry name" value="RNA_pol_sigma70_r2"/>
</dbReference>
<evidence type="ECO:0000256" key="1">
    <source>
        <dbReference type="ARBA" id="ARBA00010641"/>
    </source>
</evidence>
<dbReference type="GO" id="GO:0006352">
    <property type="term" value="P:DNA-templated transcription initiation"/>
    <property type="evidence" value="ECO:0007669"/>
    <property type="project" value="InterPro"/>
</dbReference>
<dbReference type="Pfam" id="PF08281">
    <property type="entry name" value="Sigma70_r4_2"/>
    <property type="match status" value="1"/>
</dbReference>
<dbReference type="GO" id="GO:0016987">
    <property type="term" value="F:sigma factor activity"/>
    <property type="evidence" value="ECO:0007669"/>
    <property type="project" value="UniProtKB-KW"/>
</dbReference>
<protein>
    <submittedName>
        <fullName evidence="7">RNA polymerase sigma-W factor</fullName>
    </submittedName>
</protein>
<dbReference type="InterPro" id="IPR013325">
    <property type="entry name" value="RNA_pol_sigma_r2"/>
</dbReference>
<dbReference type="PANTHER" id="PTHR43133">
    <property type="entry name" value="RNA POLYMERASE ECF-TYPE SIGMA FACTO"/>
    <property type="match status" value="1"/>
</dbReference>
<dbReference type="InterPro" id="IPR036388">
    <property type="entry name" value="WH-like_DNA-bd_sf"/>
</dbReference>
<dbReference type="CDD" id="cd06171">
    <property type="entry name" value="Sigma70_r4"/>
    <property type="match status" value="1"/>
</dbReference>
<sequence length="184" mass="22351">MQDDKKIIEQVLQGNKEAYAELIDRHQTKVFFILKKMLGHSQNHQDIVQEIFIKAYYHLSEYRSNYDFSAWLYRIAVNHCLDELRKQKRTPSVVQAEIMLVDRHTPEEEYLEKEQRLFVRQRMLTLEEKYRKVLDMRYFQYLSYEEISKKLSVPISTIRMRLSRGKMKLRESIEKIAKRGDSRQ</sequence>
<dbReference type="GO" id="GO:0003677">
    <property type="term" value="F:DNA binding"/>
    <property type="evidence" value="ECO:0007669"/>
    <property type="project" value="InterPro"/>
</dbReference>
<dbReference type="AlphaFoldDB" id="A0A075RCN3"/>
<dbReference type="KEGG" id="blr:BRLA_33p000160"/>
<gene>
    <name evidence="7" type="primary">sigW_10</name>
    <name evidence="7" type="ORF">BRLA_33p000160</name>
</gene>
<evidence type="ECO:0000256" key="3">
    <source>
        <dbReference type="ARBA" id="ARBA00023082"/>
    </source>
</evidence>
<evidence type="ECO:0000256" key="2">
    <source>
        <dbReference type="ARBA" id="ARBA00023015"/>
    </source>
</evidence>
<dbReference type="RefSeq" id="WP_003338816.1">
    <property type="nucleotide sequence ID" value="NZ_CP007807.1"/>
</dbReference>